<dbReference type="PATRIC" id="fig|1423766.4.peg.493"/>
<evidence type="ECO:0000256" key="6">
    <source>
        <dbReference type="ARBA" id="ARBA00022679"/>
    </source>
</evidence>
<dbReference type="NCBIfam" id="TIGR00824">
    <property type="entry name" value="EIIA-man"/>
    <property type="match status" value="1"/>
</dbReference>
<dbReference type="GO" id="GO:0016301">
    <property type="term" value="F:kinase activity"/>
    <property type="evidence" value="ECO:0007669"/>
    <property type="project" value="UniProtKB-KW"/>
</dbReference>
<evidence type="ECO:0000256" key="4">
    <source>
        <dbReference type="ARBA" id="ARBA00022553"/>
    </source>
</evidence>
<dbReference type="Proteomes" id="UP000051439">
    <property type="component" value="Unassembled WGS sequence"/>
</dbReference>
<feature type="domain" description="PTS EIIA type-4" evidence="9">
    <location>
        <begin position="1"/>
        <end position="124"/>
    </location>
</feature>
<accession>A0A0R1NW32</accession>
<dbReference type="SUPFAM" id="SSF53062">
    <property type="entry name" value="PTS system fructose IIA component-like"/>
    <property type="match status" value="1"/>
</dbReference>
<dbReference type="PANTHER" id="PTHR33799">
    <property type="entry name" value="PTS PERMEASE-RELATED-RELATED"/>
    <property type="match status" value="1"/>
</dbReference>
<keyword evidence="11" id="KW-1185">Reference proteome</keyword>
<keyword evidence="6" id="KW-0808">Transferase</keyword>
<dbReference type="PANTHER" id="PTHR33799:SF1">
    <property type="entry name" value="PTS SYSTEM MANNOSE-SPECIFIC EIIAB COMPONENT-RELATED"/>
    <property type="match status" value="1"/>
</dbReference>
<dbReference type="Gene3D" id="3.40.50.510">
    <property type="entry name" value="Phosphotransferase system, mannose-type IIA component"/>
    <property type="match status" value="1"/>
</dbReference>
<organism evidence="10 11">
    <name type="scientific">Lentilactobacillus kisonensis DSM 19906 = JCM 15041</name>
    <dbReference type="NCBI Taxonomy" id="1423766"/>
    <lineage>
        <taxon>Bacteria</taxon>
        <taxon>Bacillati</taxon>
        <taxon>Bacillota</taxon>
        <taxon>Bacilli</taxon>
        <taxon>Lactobacillales</taxon>
        <taxon>Lactobacillaceae</taxon>
        <taxon>Lentilactobacillus</taxon>
    </lineage>
</organism>
<comment type="subcellular location">
    <subcellularLocation>
        <location evidence="1">Cytoplasm</location>
    </subcellularLocation>
</comment>
<dbReference type="GO" id="GO:0009401">
    <property type="term" value="P:phosphoenolpyruvate-dependent sugar phosphotransferase system"/>
    <property type="evidence" value="ECO:0007669"/>
    <property type="project" value="UniProtKB-KW"/>
</dbReference>
<sequence length="133" mass="14275">MISILVASHGKLSEALLNTAEMIAGKQQQVSSLALNPKDSVSSLKDKYNKALSVFTAHHDVLIFTDMWGGSPFEAACKIVADNPKHIALISGVNLPILLEAFVSRNNSLDGLVKHLLTVSKSAVQQYHLPAAN</sequence>
<gene>
    <name evidence="10" type="ORF">FC98_GL000481</name>
</gene>
<dbReference type="InterPro" id="IPR051471">
    <property type="entry name" value="Bacterial_PTS_sugar_comp"/>
</dbReference>
<evidence type="ECO:0000313" key="11">
    <source>
        <dbReference type="Proteomes" id="UP000051439"/>
    </source>
</evidence>
<dbReference type="InterPro" id="IPR033887">
    <property type="entry name" value="PTS_IIA_man"/>
</dbReference>
<evidence type="ECO:0000256" key="5">
    <source>
        <dbReference type="ARBA" id="ARBA00022597"/>
    </source>
</evidence>
<evidence type="ECO:0000256" key="2">
    <source>
        <dbReference type="ARBA" id="ARBA00022448"/>
    </source>
</evidence>
<dbReference type="GO" id="GO:0016020">
    <property type="term" value="C:membrane"/>
    <property type="evidence" value="ECO:0007669"/>
    <property type="project" value="InterPro"/>
</dbReference>
<dbReference type="GO" id="GO:0016773">
    <property type="term" value="F:phosphotransferase activity, alcohol group as acceptor"/>
    <property type="evidence" value="ECO:0007669"/>
    <property type="project" value="InterPro"/>
</dbReference>
<evidence type="ECO:0000256" key="1">
    <source>
        <dbReference type="ARBA" id="ARBA00004496"/>
    </source>
</evidence>
<proteinExistence type="predicted"/>
<keyword evidence="7" id="KW-0598">Phosphotransferase system</keyword>
<evidence type="ECO:0000259" key="9">
    <source>
        <dbReference type="PROSITE" id="PS51096"/>
    </source>
</evidence>
<dbReference type="InterPro" id="IPR004701">
    <property type="entry name" value="PTS_EIIA_man-typ"/>
</dbReference>
<evidence type="ECO:0000256" key="7">
    <source>
        <dbReference type="ARBA" id="ARBA00022683"/>
    </source>
</evidence>
<keyword evidence="8" id="KW-0418">Kinase</keyword>
<dbReference type="InterPro" id="IPR013789">
    <property type="entry name" value="PTS_EIIA_man"/>
</dbReference>
<keyword evidence="4" id="KW-0597">Phosphoprotein</keyword>
<dbReference type="AlphaFoldDB" id="A0A0R1NW32"/>
<dbReference type="EMBL" id="AZEB01000011">
    <property type="protein sequence ID" value="KRL21922.1"/>
    <property type="molecule type" value="Genomic_DNA"/>
</dbReference>
<dbReference type="RefSeq" id="WP_054655416.1">
    <property type="nucleotide sequence ID" value="NZ_AZEB01000011.1"/>
</dbReference>
<protein>
    <submittedName>
        <fullName evidence="10">PTS system fructose IIA component</fullName>
    </submittedName>
</protein>
<evidence type="ECO:0000313" key="10">
    <source>
        <dbReference type="EMBL" id="KRL21922.1"/>
    </source>
</evidence>
<evidence type="ECO:0000256" key="3">
    <source>
        <dbReference type="ARBA" id="ARBA00022490"/>
    </source>
</evidence>
<dbReference type="Pfam" id="PF03610">
    <property type="entry name" value="EIIA-man"/>
    <property type="match status" value="1"/>
</dbReference>
<evidence type="ECO:0000256" key="8">
    <source>
        <dbReference type="ARBA" id="ARBA00022777"/>
    </source>
</evidence>
<reference evidence="10 11" key="1">
    <citation type="journal article" date="2015" name="Genome Announc.">
        <title>Expanding the biotechnology potential of lactobacilli through comparative genomics of 213 strains and associated genera.</title>
        <authorList>
            <person name="Sun Z."/>
            <person name="Harris H.M."/>
            <person name="McCann A."/>
            <person name="Guo C."/>
            <person name="Argimon S."/>
            <person name="Zhang W."/>
            <person name="Yang X."/>
            <person name="Jeffery I.B."/>
            <person name="Cooney J.C."/>
            <person name="Kagawa T.F."/>
            <person name="Liu W."/>
            <person name="Song Y."/>
            <person name="Salvetti E."/>
            <person name="Wrobel A."/>
            <person name="Rasinkangas P."/>
            <person name="Parkhill J."/>
            <person name="Rea M.C."/>
            <person name="O'Sullivan O."/>
            <person name="Ritari J."/>
            <person name="Douillard F.P."/>
            <person name="Paul Ross R."/>
            <person name="Yang R."/>
            <person name="Briner A.E."/>
            <person name="Felis G.E."/>
            <person name="de Vos W.M."/>
            <person name="Barrangou R."/>
            <person name="Klaenhammer T.R."/>
            <person name="Caufield P.W."/>
            <person name="Cui Y."/>
            <person name="Zhang H."/>
            <person name="O'Toole P.W."/>
        </authorList>
    </citation>
    <scope>NUCLEOTIDE SEQUENCE [LARGE SCALE GENOMIC DNA]</scope>
    <source>
        <strain evidence="10 11">DSM 19906</strain>
    </source>
</reference>
<comment type="caution">
    <text evidence="10">The sequence shown here is derived from an EMBL/GenBank/DDBJ whole genome shotgun (WGS) entry which is preliminary data.</text>
</comment>
<dbReference type="InterPro" id="IPR036662">
    <property type="entry name" value="PTS_EIIA_man-typ_sf"/>
</dbReference>
<dbReference type="GO" id="GO:0005737">
    <property type="term" value="C:cytoplasm"/>
    <property type="evidence" value="ECO:0007669"/>
    <property type="project" value="UniProtKB-SubCell"/>
</dbReference>
<dbReference type="PROSITE" id="PS51096">
    <property type="entry name" value="PTS_EIIA_TYPE_4"/>
    <property type="match status" value="1"/>
</dbReference>
<dbReference type="CDD" id="cd00006">
    <property type="entry name" value="PTS_IIA_man"/>
    <property type="match status" value="1"/>
</dbReference>
<keyword evidence="5" id="KW-0762">Sugar transport</keyword>
<keyword evidence="3" id="KW-0963">Cytoplasm</keyword>
<keyword evidence="2" id="KW-0813">Transport</keyword>
<name>A0A0R1NW32_9LACO</name>